<dbReference type="PANTHER" id="PTHR42886">
    <property type="entry name" value="RE40534P-RELATED"/>
    <property type="match status" value="1"/>
</dbReference>
<dbReference type="OrthoDB" id="9988524at2759"/>
<sequence>MAANGRRSTKLYIPHPIQPEVSICGVLEQYAPDQRTMGRKLALVSGVLCSYFREKHSNLAHKDYLFQRRLAERLPFDSFRFDFRGNHETGGTWKQGAFQDDLEDIDAVVSYLKAKYGYEIELIVGHSRGSLVAFRWISTTEEGRKVSAFINVSARHRMRVKTEGAQHWEEAFKKQGYFEWKVTVARKQVIAKINPQSVEDFCSWDTSFVWEQFPKDTDVLTIHGTADKIVPVSDAMIYARALSDRSPGTHSLHLMENADHNFTKRQDEVVKVILDWWEARQRGEVTTGIWLTEINPSTAKL</sequence>
<dbReference type="eggNOG" id="KOG4667">
    <property type="taxonomic scope" value="Eukaryota"/>
</dbReference>
<proteinExistence type="predicted"/>
<dbReference type="InterPro" id="IPR029058">
    <property type="entry name" value="AB_hydrolase_fold"/>
</dbReference>
<organism evidence="2 3">
    <name type="scientific">Agaricus bisporus var. burnettii (strain JB137-S8 / ATCC MYA-4627 / FGSC 10392)</name>
    <name type="common">White button mushroom</name>
    <dbReference type="NCBI Taxonomy" id="597362"/>
    <lineage>
        <taxon>Eukaryota</taxon>
        <taxon>Fungi</taxon>
        <taxon>Dikarya</taxon>
        <taxon>Basidiomycota</taxon>
        <taxon>Agaricomycotina</taxon>
        <taxon>Agaricomycetes</taxon>
        <taxon>Agaricomycetidae</taxon>
        <taxon>Agaricales</taxon>
        <taxon>Agaricineae</taxon>
        <taxon>Agaricaceae</taxon>
        <taxon>Agaricus</taxon>
    </lineage>
</organism>
<dbReference type="RefSeq" id="XP_007329697.1">
    <property type="nucleotide sequence ID" value="XM_007329635.1"/>
</dbReference>
<gene>
    <name evidence="2" type="ORF">AGABI1DRAFT_40686</name>
</gene>
<dbReference type="GO" id="GO:0008236">
    <property type="term" value="F:serine-type peptidase activity"/>
    <property type="evidence" value="ECO:0007669"/>
    <property type="project" value="InterPro"/>
</dbReference>
<dbReference type="Pfam" id="PF00326">
    <property type="entry name" value="Peptidase_S9"/>
    <property type="match status" value="1"/>
</dbReference>
<dbReference type="GO" id="GO:0006508">
    <property type="term" value="P:proteolysis"/>
    <property type="evidence" value="ECO:0007669"/>
    <property type="project" value="InterPro"/>
</dbReference>
<dbReference type="GeneID" id="18829366"/>
<name>K5X7K1_AGABU</name>
<dbReference type="Proteomes" id="UP000008493">
    <property type="component" value="Unassembled WGS sequence"/>
</dbReference>
<dbReference type="EMBL" id="JH971390">
    <property type="protein sequence ID" value="EKM79168.1"/>
    <property type="molecule type" value="Genomic_DNA"/>
</dbReference>
<dbReference type="AlphaFoldDB" id="K5X7K1"/>
<dbReference type="HOGENOM" id="CLU_048353_0_1_1"/>
<dbReference type="Gene3D" id="3.40.50.1820">
    <property type="entry name" value="alpha/beta hydrolase"/>
    <property type="match status" value="1"/>
</dbReference>
<dbReference type="KEGG" id="abp:AGABI1DRAFT40686"/>
<dbReference type="OMA" id="LYASMNH"/>
<dbReference type="PANTHER" id="PTHR42886:SF53">
    <property type="entry name" value="ALPHA_BETA-HYDROLASES SUPERFAMILY PROTEIN"/>
    <property type="match status" value="1"/>
</dbReference>
<dbReference type="SUPFAM" id="SSF53474">
    <property type="entry name" value="alpha/beta-Hydrolases"/>
    <property type="match status" value="1"/>
</dbReference>
<evidence type="ECO:0000259" key="1">
    <source>
        <dbReference type="Pfam" id="PF00326"/>
    </source>
</evidence>
<dbReference type="InterPro" id="IPR001375">
    <property type="entry name" value="Peptidase_S9_cat"/>
</dbReference>
<reference evidence="3" key="1">
    <citation type="journal article" date="2012" name="Proc. Natl. Acad. Sci. U.S.A.">
        <title>Genome sequence of the button mushroom Agaricus bisporus reveals mechanisms governing adaptation to a humic-rich ecological niche.</title>
        <authorList>
            <person name="Morin E."/>
            <person name="Kohler A."/>
            <person name="Baker A.R."/>
            <person name="Foulongne-Oriol M."/>
            <person name="Lombard V."/>
            <person name="Nagy L.G."/>
            <person name="Ohm R.A."/>
            <person name="Patyshakuliyeva A."/>
            <person name="Brun A."/>
            <person name="Aerts A.L."/>
            <person name="Bailey A.M."/>
            <person name="Billette C."/>
            <person name="Coutinho P.M."/>
            <person name="Deakin G."/>
            <person name="Doddapaneni H."/>
            <person name="Floudas D."/>
            <person name="Grimwood J."/>
            <person name="Hilden K."/>
            <person name="Kuees U."/>
            <person name="LaButti K.M."/>
            <person name="Lapidus A."/>
            <person name="Lindquist E.A."/>
            <person name="Lucas S.M."/>
            <person name="Murat C."/>
            <person name="Riley R.W."/>
            <person name="Salamov A.A."/>
            <person name="Schmutz J."/>
            <person name="Subramanian V."/>
            <person name="Woesten H.A.B."/>
            <person name="Xu J."/>
            <person name="Eastwood D.C."/>
            <person name="Foster G.D."/>
            <person name="Sonnenberg A.S."/>
            <person name="Cullen D."/>
            <person name="de Vries R.P."/>
            <person name="Lundell T."/>
            <person name="Hibbett D.S."/>
            <person name="Henrissat B."/>
            <person name="Burton K.S."/>
            <person name="Kerrigan R.W."/>
            <person name="Challen M.P."/>
            <person name="Grigoriev I.V."/>
            <person name="Martin F."/>
        </authorList>
    </citation>
    <scope>NUCLEOTIDE SEQUENCE [LARGE SCALE GENOMIC DNA]</scope>
    <source>
        <strain evidence="3">JB137-S8 / ATCC MYA-4627 / FGSC 10392</strain>
    </source>
</reference>
<keyword evidence="3" id="KW-1185">Reference proteome</keyword>
<evidence type="ECO:0000313" key="2">
    <source>
        <dbReference type="EMBL" id="EKM79168.1"/>
    </source>
</evidence>
<feature type="domain" description="Peptidase S9 prolyl oligopeptidase catalytic" evidence="1">
    <location>
        <begin position="81"/>
        <end position="277"/>
    </location>
</feature>
<accession>K5X7K1</accession>
<dbReference type="InParanoid" id="K5X7K1"/>
<evidence type="ECO:0000313" key="3">
    <source>
        <dbReference type="Proteomes" id="UP000008493"/>
    </source>
</evidence>
<protein>
    <recommendedName>
        <fullName evidence="1">Peptidase S9 prolyl oligopeptidase catalytic domain-containing protein</fullName>
    </recommendedName>
</protein>
<dbReference type="STRING" id="597362.K5X7K1"/>